<evidence type="ECO:0000313" key="3">
    <source>
        <dbReference type="EMBL" id="GIH77375.1"/>
    </source>
</evidence>
<dbReference type="Pfam" id="PF03008">
    <property type="entry name" value="DUF234"/>
    <property type="match status" value="1"/>
</dbReference>
<feature type="domain" description="ATPase" evidence="1">
    <location>
        <begin position="6"/>
        <end position="207"/>
    </location>
</feature>
<organism evidence="3 4">
    <name type="scientific">Planobispora longispora</name>
    <dbReference type="NCBI Taxonomy" id="28887"/>
    <lineage>
        <taxon>Bacteria</taxon>
        <taxon>Bacillati</taxon>
        <taxon>Actinomycetota</taxon>
        <taxon>Actinomycetes</taxon>
        <taxon>Streptosporangiales</taxon>
        <taxon>Streptosporangiaceae</taxon>
        <taxon>Planobispora</taxon>
    </lineage>
</organism>
<accession>A0A8J3W678</accession>
<sequence>MTSRRFVGRAAELEALEHWWESPFPDPALIWGRRRVGKTTLVEHFAVGRRTVFHTATRRPVADELAELSNRVAATVTIPGRDLRARPYERWEDLLDGLAGAARDEPLLLVLDEFPELIALSPALPGTLRAFLDRSRGKTLLRILICGSSVRTMEAVQGDRQPLHGRIGLALPLRPFRPHEVAAMLPDLRPAERALAYGVVGGTPQYLDWWDQDTSVIENLRRLACRPGSPLLAEGDRIVACEADPGSLPAGVLFAIASGRTKHQEITDAVNAEPSRTLDRLVQTRLVERQVPVTEDPRRSRKRIYRIADNFLSFYLDVLERHRAEIERGLGYSVVGEIVSALDDRMGAVYEDAFREHLRRLAAAGRLAPSVVAVGPWWRADGQGQIDAVVVGRRDGAETPVMVGECTWARKVDAARFCRMLASAAAELPAVPDDLAYAVCARDSIVNATPGILTLTAADVFAPDLI</sequence>
<protein>
    <submittedName>
        <fullName evidence="3">ATPase AAA</fullName>
    </submittedName>
</protein>
<feature type="domain" description="DUF234" evidence="2">
    <location>
        <begin position="316"/>
        <end position="411"/>
    </location>
</feature>
<dbReference type="Gene3D" id="3.40.50.300">
    <property type="entry name" value="P-loop containing nucleotide triphosphate hydrolases"/>
    <property type="match status" value="1"/>
</dbReference>
<evidence type="ECO:0000259" key="2">
    <source>
        <dbReference type="Pfam" id="PF03008"/>
    </source>
</evidence>
<proteinExistence type="predicted"/>
<comment type="caution">
    <text evidence="3">The sequence shown here is derived from an EMBL/GenBank/DDBJ whole genome shotgun (WGS) entry which is preliminary data.</text>
</comment>
<dbReference type="GO" id="GO:0005524">
    <property type="term" value="F:ATP binding"/>
    <property type="evidence" value="ECO:0007669"/>
    <property type="project" value="InterPro"/>
</dbReference>
<evidence type="ECO:0000313" key="4">
    <source>
        <dbReference type="Proteomes" id="UP000616724"/>
    </source>
</evidence>
<dbReference type="AlphaFoldDB" id="A0A8J3W678"/>
<gene>
    <name evidence="3" type="ORF">Plo01_38040</name>
</gene>
<dbReference type="PANTHER" id="PTHR34704">
    <property type="entry name" value="ATPASE"/>
    <property type="match status" value="1"/>
</dbReference>
<reference evidence="3 4" key="1">
    <citation type="submission" date="2021-01" db="EMBL/GenBank/DDBJ databases">
        <title>Whole genome shotgun sequence of Planobispora longispora NBRC 13918.</title>
        <authorList>
            <person name="Komaki H."/>
            <person name="Tamura T."/>
        </authorList>
    </citation>
    <scope>NUCLEOTIDE SEQUENCE [LARGE SCALE GENOMIC DNA]</scope>
    <source>
        <strain evidence="3 4">NBRC 13918</strain>
    </source>
</reference>
<dbReference type="InterPro" id="IPR004256">
    <property type="entry name" value="DUF234"/>
</dbReference>
<dbReference type="PANTHER" id="PTHR34704:SF1">
    <property type="entry name" value="ATPASE"/>
    <property type="match status" value="1"/>
</dbReference>
<dbReference type="EMBL" id="BOOH01000029">
    <property type="protein sequence ID" value="GIH77375.1"/>
    <property type="molecule type" value="Genomic_DNA"/>
</dbReference>
<dbReference type="Proteomes" id="UP000616724">
    <property type="component" value="Unassembled WGS sequence"/>
</dbReference>
<keyword evidence="4" id="KW-1185">Reference proteome</keyword>
<dbReference type="SUPFAM" id="SSF52540">
    <property type="entry name" value="P-loop containing nucleoside triphosphate hydrolases"/>
    <property type="match status" value="1"/>
</dbReference>
<name>A0A8J3W678_9ACTN</name>
<dbReference type="InterPro" id="IPR027417">
    <property type="entry name" value="P-loop_NTPase"/>
</dbReference>
<dbReference type="Pfam" id="PF01637">
    <property type="entry name" value="ATPase_2"/>
    <property type="match status" value="1"/>
</dbReference>
<evidence type="ECO:0000259" key="1">
    <source>
        <dbReference type="Pfam" id="PF01637"/>
    </source>
</evidence>
<dbReference type="InterPro" id="IPR011579">
    <property type="entry name" value="ATPase_dom"/>
</dbReference>
<dbReference type="RefSeq" id="WP_203891948.1">
    <property type="nucleotide sequence ID" value="NZ_BOOH01000029.1"/>
</dbReference>